<evidence type="ECO:0000313" key="2">
    <source>
        <dbReference type="EMBL" id="UTI63421.1"/>
    </source>
</evidence>
<name>A0ABY5DR65_9ACTN</name>
<sequence length="257" mass="27771">MSPAREWDGRSYDRISDFMEQLGREVLDRLALAGDETVLDAGCGSGRVTELLLARLPRGRVIGVDGSADMIAVAAERLPAGTELLVQDLTELDLGGRTVDAVLSTATFHWIADHDALFAALRRVLEPGGRLVAQCGGVGNVAGVHEAAAAVGERDPYAAHLRGWQGPWHFSTPEDAERRLRAAGFTDVRTSLLTRPARPPEPLEYLRTIVLGSHLERLPADLHEAYVRDVADVLAARDPEGVVTIDYVRLNLDATAA</sequence>
<dbReference type="GO" id="GO:0008168">
    <property type="term" value="F:methyltransferase activity"/>
    <property type="evidence" value="ECO:0007669"/>
    <property type="project" value="UniProtKB-KW"/>
</dbReference>
<dbReference type="InterPro" id="IPR013216">
    <property type="entry name" value="Methyltransf_11"/>
</dbReference>
<dbReference type="Proteomes" id="UP001056035">
    <property type="component" value="Chromosome"/>
</dbReference>
<feature type="domain" description="Methyltransferase type 11" evidence="1">
    <location>
        <begin position="39"/>
        <end position="132"/>
    </location>
</feature>
<dbReference type="SUPFAM" id="SSF53335">
    <property type="entry name" value="S-adenosyl-L-methionine-dependent methyltransferases"/>
    <property type="match status" value="1"/>
</dbReference>
<dbReference type="InterPro" id="IPR029063">
    <property type="entry name" value="SAM-dependent_MTases_sf"/>
</dbReference>
<reference evidence="2 3" key="1">
    <citation type="submission" date="2022-06" db="EMBL/GenBank/DDBJ databases">
        <title>Paraconexibacter antarcticus.</title>
        <authorList>
            <person name="Kim C.S."/>
        </authorList>
    </citation>
    <scope>NUCLEOTIDE SEQUENCE [LARGE SCALE GENOMIC DNA]</scope>
    <source>
        <strain evidence="2 3">02-257</strain>
    </source>
</reference>
<evidence type="ECO:0000259" key="1">
    <source>
        <dbReference type="Pfam" id="PF08241"/>
    </source>
</evidence>
<gene>
    <name evidence="2" type="ORF">NBH00_18980</name>
</gene>
<dbReference type="GO" id="GO:0032259">
    <property type="term" value="P:methylation"/>
    <property type="evidence" value="ECO:0007669"/>
    <property type="project" value="UniProtKB-KW"/>
</dbReference>
<keyword evidence="2" id="KW-0808">Transferase</keyword>
<dbReference type="Pfam" id="PF08241">
    <property type="entry name" value="Methyltransf_11"/>
    <property type="match status" value="1"/>
</dbReference>
<accession>A0ABY5DR65</accession>
<dbReference type="EMBL" id="CP098502">
    <property type="protein sequence ID" value="UTI63421.1"/>
    <property type="molecule type" value="Genomic_DNA"/>
</dbReference>
<protein>
    <submittedName>
        <fullName evidence="2">Methyltransferase domain-containing protein</fullName>
    </submittedName>
</protein>
<evidence type="ECO:0000313" key="3">
    <source>
        <dbReference type="Proteomes" id="UP001056035"/>
    </source>
</evidence>
<dbReference type="CDD" id="cd02440">
    <property type="entry name" value="AdoMet_MTases"/>
    <property type="match status" value="1"/>
</dbReference>
<keyword evidence="3" id="KW-1185">Reference proteome</keyword>
<keyword evidence="2" id="KW-0489">Methyltransferase</keyword>
<dbReference type="PANTHER" id="PTHR43861:SF1">
    <property type="entry name" value="TRANS-ACONITATE 2-METHYLTRANSFERASE"/>
    <property type="match status" value="1"/>
</dbReference>
<proteinExistence type="predicted"/>
<dbReference type="RefSeq" id="WP_254570146.1">
    <property type="nucleotide sequence ID" value="NZ_CP098502.1"/>
</dbReference>
<dbReference type="Gene3D" id="3.40.50.150">
    <property type="entry name" value="Vaccinia Virus protein VP39"/>
    <property type="match status" value="1"/>
</dbReference>
<dbReference type="PANTHER" id="PTHR43861">
    <property type="entry name" value="TRANS-ACONITATE 2-METHYLTRANSFERASE-RELATED"/>
    <property type="match status" value="1"/>
</dbReference>
<organism evidence="2 3">
    <name type="scientific">Paraconexibacter antarcticus</name>
    <dbReference type="NCBI Taxonomy" id="2949664"/>
    <lineage>
        <taxon>Bacteria</taxon>
        <taxon>Bacillati</taxon>
        <taxon>Actinomycetota</taxon>
        <taxon>Thermoleophilia</taxon>
        <taxon>Solirubrobacterales</taxon>
        <taxon>Paraconexibacteraceae</taxon>
        <taxon>Paraconexibacter</taxon>
    </lineage>
</organism>